<feature type="signal peptide" evidence="3">
    <location>
        <begin position="1"/>
        <end position="23"/>
    </location>
</feature>
<dbReference type="Pfam" id="PF00561">
    <property type="entry name" value="Abhydrolase_1"/>
    <property type="match status" value="1"/>
</dbReference>
<accession>A0ABV1NZF2</accession>
<feature type="domain" description="Peptidase S33 tripeptidyl aminopeptidase-like C-terminal" evidence="5">
    <location>
        <begin position="447"/>
        <end position="547"/>
    </location>
</feature>
<comment type="similarity">
    <text evidence="1">Belongs to the peptidase S33 family.</text>
</comment>
<evidence type="ECO:0000256" key="2">
    <source>
        <dbReference type="ARBA" id="ARBA00022801"/>
    </source>
</evidence>
<dbReference type="InterPro" id="IPR029058">
    <property type="entry name" value="AB_hydrolase_fold"/>
</dbReference>
<sequence length="554" mass="56897">MLAAGLAAVLALGLASAPGGAAAAPSADPATTTPSATVRVADTPASDRAVPRVRFRDCGRFRCARVPAPLDYDAPDGATVSLAVLKVPARKPSRRLGTLFVNPGGPGGSATEFATYAGQFLGSTVRNRFDIVGIDPRGVGGTADLLCEGRGQVGYPRQAYPRTSPQIDRWLAFDAQERRLCEGRRILDHMSTADVARDMDHVRQALREDTVSYFGASYGSMLGSTYAALFPSSVRALVVDGVLDPVEWTSGRDGTGTTVPVTTRLGSGEGSREALVAGLAACDAAGRPACPVAGDALGAWDTVAGRLQDDRALGREIRLSYDDFVGTTLGLLYAGDLSTVAQVTAQARRAIRAQDARGRGAGTGAAVADLAAVRRAAARTVEALPFPGPDETVLARAGSTPSAAGTSARARIAISGAFHGVLCSDSVNPSSTDVWPTAADTADAAAPDFGPLWTWSSSACVGWPGSGDDAYRGPFATDAADRMLIVNNRYDPATPLTGALALQGETGARLVTAQAYGHVATGTNRCATRAVSDFLVSGLAPAADRTCSGVGPFG</sequence>
<dbReference type="Gene3D" id="3.40.50.1820">
    <property type="entry name" value="alpha/beta hydrolase"/>
    <property type="match status" value="1"/>
</dbReference>
<dbReference type="EMBL" id="JBEGDP010000011">
    <property type="protein sequence ID" value="MEQ7847876.1"/>
    <property type="molecule type" value="Genomic_DNA"/>
</dbReference>
<keyword evidence="2 6" id="KW-0378">Hydrolase</keyword>
<keyword evidence="3" id="KW-0732">Signal</keyword>
<dbReference type="InterPro" id="IPR051601">
    <property type="entry name" value="Serine_prot/Carboxylest_S33"/>
</dbReference>
<dbReference type="SUPFAM" id="SSF53474">
    <property type="entry name" value="alpha/beta-Hydrolases"/>
    <property type="match status" value="1"/>
</dbReference>
<evidence type="ECO:0000256" key="3">
    <source>
        <dbReference type="SAM" id="SignalP"/>
    </source>
</evidence>
<reference evidence="6 7" key="1">
    <citation type="submission" date="2024-02" db="EMBL/GenBank/DDBJ databases">
        <title>Full genome sequence of Nocardioides kribbensis.</title>
        <authorList>
            <person name="Poletto B.L."/>
            <person name="Silva G."/>
            <person name="Galante D."/>
            <person name="Campos K.R."/>
            <person name="Santos M.B.N."/>
            <person name="Sacchi C.T."/>
        </authorList>
    </citation>
    <scope>NUCLEOTIDE SEQUENCE [LARGE SCALE GENOMIC DNA]</scope>
    <source>
        <strain evidence="6 7">O4R</strain>
    </source>
</reference>
<dbReference type="PANTHER" id="PTHR43248">
    <property type="entry name" value="2-SUCCINYL-6-HYDROXY-2,4-CYCLOHEXADIENE-1-CARBOXYLATE SYNTHASE"/>
    <property type="match status" value="1"/>
</dbReference>
<dbReference type="InterPro" id="IPR000073">
    <property type="entry name" value="AB_hydrolase_1"/>
</dbReference>
<keyword evidence="7" id="KW-1185">Reference proteome</keyword>
<dbReference type="PANTHER" id="PTHR43248:SF25">
    <property type="entry name" value="AB HYDROLASE-1 DOMAIN-CONTAINING PROTEIN-RELATED"/>
    <property type="match status" value="1"/>
</dbReference>
<feature type="chain" id="PRO_5047064866" evidence="3">
    <location>
        <begin position="24"/>
        <end position="554"/>
    </location>
</feature>
<dbReference type="Proteomes" id="UP001482520">
    <property type="component" value="Unassembled WGS sequence"/>
</dbReference>
<protein>
    <submittedName>
        <fullName evidence="6">Alpha/beta hydrolase</fullName>
    </submittedName>
</protein>
<dbReference type="Pfam" id="PF08386">
    <property type="entry name" value="Abhydrolase_4"/>
    <property type="match status" value="1"/>
</dbReference>
<comment type="caution">
    <text evidence="6">The sequence shown here is derived from an EMBL/GenBank/DDBJ whole genome shotgun (WGS) entry which is preliminary data.</text>
</comment>
<proteinExistence type="inferred from homology"/>
<feature type="domain" description="AB hydrolase-1" evidence="4">
    <location>
        <begin position="98"/>
        <end position="249"/>
    </location>
</feature>
<dbReference type="GO" id="GO:0016787">
    <property type="term" value="F:hydrolase activity"/>
    <property type="evidence" value="ECO:0007669"/>
    <property type="project" value="UniProtKB-KW"/>
</dbReference>
<evidence type="ECO:0000256" key="1">
    <source>
        <dbReference type="ARBA" id="ARBA00010088"/>
    </source>
</evidence>
<gene>
    <name evidence="6" type="ORF">V6R90_11365</name>
</gene>
<organism evidence="6 7">
    <name type="scientific">Nocardioides kribbensis</name>
    <dbReference type="NCBI Taxonomy" id="305517"/>
    <lineage>
        <taxon>Bacteria</taxon>
        <taxon>Bacillati</taxon>
        <taxon>Actinomycetota</taxon>
        <taxon>Actinomycetes</taxon>
        <taxon>Propionibacteriales</taxon>
        <taxon>Nocardioidaceae</taxon>
        <taxon>Nocardioides</taxon>
    </lineage>
</organism>
<evidence type="ECO:0000259" key="4">
    <source>
        <dbReference type="Pfam" id="PF00561"/>
    </source>
</evidence>
<name>A0ABV1NZF2_9ACTN</name>
<evidence type="ECO:0000313" key="7">
    <source>
        <dbReference type="Proteomes" id="UP001482520"/>
    </source>
</evidence>
<dbReference type="InterPro" id="IPR013595">
    <property type="entry name" value="Pept_S33_TAP-like_C"/>
</dbReference>
<dbReference type="RefSeq" id="WP_349804740.1">
    <property type="nucleotide sequence ID" value="NZ_JBEGDP010000011.1"/>
</dbReference>
<evidence type="ECO:0000313" key="6">
    <source>
        <dbReference type="EMBL" id="MEQ7847876.1"/>
    </source>
</evidence>
<evidence type="ECO:0000259" key="5">
    <source>
        <dbReference type="Pfam" id="PF08386"/>
    </source>
</evidence>